<reference evidence="1 2" key="1">
    <citation type="submission" date="2018-08" db="EMBL/GenBank/DDBJ databases">
        <title>Microbacterium lemovicicum sp. nov., a bacterium isolated from a natural uranium-rich soil.</title>
        <authorList>
            <person name="ORTET P."/>
        </authorList>
    </citation>
    <scope>NUCLEOTIDE SEQUENCE [LARGE SCALE GENOMIC DNA]</scope>
    <source>
        <strain evidence="1 2">Viu22</strain>
    </source>
</reference>
<dbReference type="KEGG" id="mlv:CVS47_00668"/>
<accession>A0A3S9W7U2</accession>
<dbReference type="AlphaFoldDB" id="A0A3S9W7U2"/>
<proteinExistence type="predicted"/>
<organism evidence="1 2">
    <name type="scientific">Microbacterium lemovicicum</name>
    <dbReference type="NCBI Taxonomy" id="1072463"/>
    <lineage>
        <taxon>Bacteria</taxon>
        <taxon>Bacillati</taxon>
        <taxon>Actinomycetota</taxon>
        <taxon>Actinomycetes</taxon>
        <taxon>Micrococcales</taxon>
        <taxon>Microbacteriaceae</taxon>
        <taxon>Microbacterium</taxon>
    </lineage>
</organism>
<dbReference type="Proteomes" id="UP000276888">
    <property type="component" value="Chromosome"/>
</dbReference>
<sequence>MSTEYSADAAADHLEADLVGRPLSPMRRSLRMIASVVTTALSGDADPVGAAIDLVVTRRASGAEVLRVKAGSMEEADRLLQVVRQDLATKTVREFAAEWRHIDDDRDGGDGVTSSRG</sequence>
<dbReference type="RefSeq" id="WP_127094809.1">
    <property type="nucleotide sequence ID" value="NZ_CP031423.1"/>
</dbReference>
<gene>
    <name evidence="1" type="ORF">CVS47_00668</name>
</gene>
<name>A0A3S9W7U2_9MICO</name>
<keyword evidence="2" id="KW-1185">Reference proteome</keyword>
<dbReference type="EMBL" id="CP031423">
    <property type="protein sequence ID" value="AZS36069.1"/>
    <property type="molecule type" value="Genomic_DNA"/>
</dbReference>
<protein>
    <submittedName>
        <fullName evidence="1">Uncharacterized protein</fullName>
    </submittedName>
</protein>
<evidence type="ECO:0000313" key="1">
    <source>
        <dbReference type="EMBL" id="AZS36069.1"/>
    </source>
</evidence>
<evidence type="ECO:0000313" key="2">
    <source>
        <dbReference type="Proteomes" id="UP000276888"/>
    </source>
</evidence>
<dbReference type="OrthoDB" id="5118683at2"/>